<dbReference type="RefSeq" id="XP_067483780.1">
    <property type="nucleotide sequence ID" value="XM_067624054.1"/>
</dbReference>
<proteinExistence type="predicted"/>
<feature type="compositionally biased region" description="Basic and acidic residues" evidence="1">
    <location>
        <begin position="40"/>
        <end position="50"/>
    </location>
</feature>
<keyword evidence="3" id="KW-1185">Reference proteome</keyword>
<feature type="region of interest" description="Disordered" evidence="1">
    <location>
        <begin position="30"/>
        <end position="50"/>
    </location>
</feature>
<dbReference type="VEuPathDB" id="FungiDB:ASPBRDRAFT_39018"/>
<reference evidence="3" key="1">
    <citation type="journal article" date="2017" name="Genome Biol.">
        <title>Comparative genomics reveals high biological diversity and specific adaptations in the industrially and medically important fungal genus Aspergillus.</title>
        <authorList>
            <person name="de Vries R.P."/>
            <person name="Riley R."/>
            <person name="Wiebenga A."/>
            <person name="Aguilar-Osorio G."/>
            <person name="Amillis S."/>
            <person name="Uchima C.A."/>
            <person name="Anderluh G."/>
            <person name="Asadollahi M."/>
            <person name="Askin M."/>
            <person name="Barry K."/>
            <person name="Battaglia E."/>
            <person name="Bayram O."/>
            <person name="Benocci T."/>
            <person name="Braus-Stromeyer S.A."/>
            <person name="Caldana C."/>
            <person name="Canovas D."/>
            <person name="Cerqueira G.C."/>
            <person name="Chen F."/>
            <person name="Chen W."/>
            <person name="Choi C."/>
            <person name="Clum A."/>
            <person name="Dos Santos R.A."/>
            <person name="Damasio A.R."/>
            <person name="Diallinas G."/>
            <person name="Emri T."/>
            <person name="Fekete E."/>
            <person name="Flipphi M."/>
            <person name="Freyberg S."/>
            <person name="Gallo A."/>
            <person name="Gournas C."/>
            <person name="Habgood R."/>
            <person name="Hainaut M."/>
            <person name="Harispe M.L."/>
            <person name="Henrissat B."/>
            <person name="Hilden K.S."/>
            <person name="Hope R."/>
            <person name="Hossain A."/>
            <person name="Karabika E."/>
            <person name="Karaffa L."/>
            <person name="Karanyi Z."/>
            <person name="Krasevec N."/>
            <person name="Kuo A."/>
            <person name="Kusch H."/>
            <person name="LaButti K."/>
            <person name="Lagendijk E.L."/>
            <person name="Lapidus A."/>
            <person name="Levasseur A."/>
            <person name="Lindquist E."/>
            <person name="Lipzen A."/>
            <person name="Logrieco A.F."/>
            <person name="MacCabe A."/>
            <person name="Maekelae M.R."/>
            <person name="Malavazi I."/>
            <person name="Melin P."/>
            <person name="Meyer V."/>
            <person name="Mielnichuk N."/>
            <person name="Miskei M."/>
            <person name="Molnar A.P."/>
            <person name="Mule G."/>
            <person name="Ngan C.Y."/>
            <person name="Orejas M."/>
            <person name="Orosz E."/>
            <person name="Ouedraogo J.P."/>
            <person name="Overkamp K.M."/>
            <person name="Park H.-S."/>
            <person name="Perrone G."/>
            <person name="Piumi F."/>
            <person name="Punt P.J."/>
            <person name="Ram A.F."/>
            <person name="Ramon A."/>
            <person name="Rauscher S."/>
            <person name="Record E."/>
            <person name="Riano-Pachon D.M."/>
            <person name="Robert V."/>
            <person name="Roehrig J."/>
            <person name="Ruller R."/>
            <person name="Salamov A."/>
            <person name="Salih N.S."/>
            <person name="Samson R.A."/>
            <person name="Sandor E."/>
            <person name="Sanguinetti M."/>
            <person name="Schuetze T."/>
            <person name="Sepcic K."/>
            <person name="Shelest E."/>
            <person name="Sherlock G."/>
            <person name="Sophianopoulou V."/>
            <person name="Squina F.M."/>
            <person name="Sun H."/>
            <person name="Susca A."/>
            <person name="Todd R.B."/>
            <person name="Tsang A."/>
            <person name="Unkles S.E."/>
            <person name="van de Wiele N."/>
            <person name="van Rossen-Uffink D."/>
            <person name="Oliveira J.V."/>
            <person name="Vesth T.C."/>
            <person name="Visser J."/>
            <person name="Yu J.-H."/>
            <person name="Zhou M."/>
            <person name="Andersen M.R."/>
            <person name="Archer D.B."/>
            <person name="Baker S.E."/>
            <person name="Benoit I."/>
            <person name="Brakhage A.A."/>
            <person name="Braus G.H."/>
            <person name="Fischer R."/>
            <person name="Frisvad J.C."/>
            <person name="Goldman G.H."/>
            <person name="Houbraken J."/>
            <person name="Oakley B."/>
            <person name="Pocsi I."/>
            <person name="Scazzocchio C."/>
            <person name="Seiboth B."/>
            <person name="vanKuyk P.A."/>
            <person name="Wortman J."/>
            <person name="Dyer P.S."/>
            <person name="Grigoriev I.V."/>
        </authorList>
    </citation>
    <scope>NUCLEOTIDE SEQUENCE [LARGE SCALE GENOMIC DNA]</scope>
    <source>
        <strain evidence="3">CBS 101740 / IMI 381727 / IBT 21946</strain>
    </source>
</reference>
<dbReference type="Proteomes" id="UP000184499">
    <property type="component" value="Unassembled WGS sequence"/>
</dbReference>
<protein>
    <submittedName>
        <fullName evidence="2">Uncharacterized protein</fullName>
    </submittedName>
</protein>
<evidence type="ECO:0000313" key="3">
    <source>
        <dbReference type="Proteomes" id="UP000184499"/>
    </source>
</evidence>
<dbReference type="EMBL" id="KV878680">
    <property type="protein sequence ID" value="OJJ76533.1"/>
    <property type="molecule type" value="Genomic_DNA"/>
</dbReference>
<organism evidence="2 3">
    <name type="scientific">Aspergillus brasiliensis (strain CBS 101740 / IMI 381727 / IBT 21946)</name>
    <dbReference type="NCBI Taxonomy" id="767769"/>
    <lineage>
        <taxon>Eukaryota</taxon>
        <taxon>Fungi</taxon>
        <taxon>Dikarya</taxon>
        <taxon>Ascomycota</taxon>
        <taxon>Pezizomycotina</taxon>
        <taxon>Eurotiomycetes</taxon>
        <taxon>Eurotiomycetidae</taxon>
        <taxon>Eurotiales</taxon>
        <taxon>Aspergillaceae</taxon>
        <taxon>Aspergillus</taxon>
        <taxon>Aspergillus subgen. Circumdati</taxon>
    </lineage>
</organism>
<sequence>MRNSSDVSVDCTAVKRDEEGICSYLPSCGGRMKKKKRRKKNEEGETTKLDQLKPRRPKLSAWRGITNKRCHQPVMRPSLALTLPQGLMLAIILGEGTVGC</sequence>
<evidence type="ECO:0000256" key="1">
    <source>
        <dbReference type="SAM" id="MobiDB-lite"/>
    </source>
</evidence>
<gene>
    <name evidence="2" type="ORF">ASPBRDRAFT_39018</name>
</gene>
<name>A0A1L9UXW4_ASPBC</name>
<dbReference type="GeneID" id="93576542"/>
<dbReference type="AlphaFoldDB" id="A0A1L9UXW4"/>
<evidence type="ECO:0000313" key="2">
    <source>
        <dbReference type="EMBL" id="OJJ76533.1"/>
    </source>
</evidence>
<accession>A0A1L9UXW4</accession>